<name>A0A1D8TPM7_9CYAN</name>
<gene>
    <name evidence="2" type="ORF">BJP34_09270</name>
</gene>
<dbReference type="GO" id="GO:0006508">
    <property type="term" value="P:proteolysis"/>
    <property type="evidence" value="ECO:0007669"/>
    <property type="project" value="InterPro"/>
</dbReference>
<accession>A0A1D8TPM7</accession>
<dbReference type="GO" id="GO:0004197">
    <property type="term" value="F:cysteine-type endopeptidase activity"/>
    <property type="evidence" value="ECO:0007669"/>
    <property type="project" value="InterPro"/>
</dbReference>
<dbReference type="Gene3D" id="3.40.50.1460">
    <property type="match status" value="1"/>
</dbReference>
<reference evidence="3" key="1">
    <citation type="submission" date="2016-10" db="EMBL/GenBank/DDBJ databases">
        <title>Comparative genomics uncovers the prolific and rare metabolic potential of the cyanobacterial genus Moorea.</title>
        <authorList>
            <person name="Leao T."/>
            <person name="Castelao G."/>
            <person name="Korobeynikov A."/>
            <person name="Monroe E.A."/>
            <person name="Podell S."/>
            <person name="Glukhov E."/>
            <person name="Allen E."/>
            <person name="Gerwick W.H."/>
            <person name="Gerwick L."/>
        </authorList>
    </citation>
    <scope>NUCLEOTIDE SEQUENCE [LARGE SCALE GENOMIC DNA]</scope>
    <source>
        <strain evidence="3">PAL-8-15-08-1</strain>
    </source>
</reference>
<sequence length="213" mass="23599">MRPQWEALIVGINRYPEYTNFNDLTVAALDGENVAQRLEQYGYEPFRIQDLPLGLTQKGAGGPSSTGLVKLEELRSAVANLFNPPPPNQPPETGLFFFSGHGCRQEVDGIEEVFLVTSDAFPDVGIYGYPLRELGEQIATSPVKQVVIWLDCCYSGELLSLLPFIPTDKAYCLITATRSFEPGVEISHEQGRGIYQGVTDRIKSGKSPGWYCY</sequence>
<dbReference type="KEGG" id="mpro:BJP34_09270"/>
<evidence type="ECO:0000313" key="2">
    <source>
        <dbReference type="EMBL" id="AOW99620.1"/>
    </source>
</evidence>
<evidence type="ECO:0000259" key="1">
    <source>
        <dbReference type="Pfam" id="PF00656"/>
    </source>
</evidence>
<dbReference type="Proteomes" id="UP000177870">
    <property type="component" value="Chromosome"/>
</dbReference>
<dbReference type="EMBL" id="CP017599">
    <property type="protein sequence ID" value="AOW99620.1"/>
    <property type="molecule type" value="Genomic_DNA"/>
</dbReference>
<dbReference type="Pfam" id="PF00656">
    <property type="entry name" value="Peptidase_C14"/>
    <property type="match status" value="1"/>
</dbReference>
<feature type="domain" description="Peptidase C14 caspase" evidence="1">
    <location>
        <begin position="7"/>
        <end position="154"/>
    </location>
</feature>
<evidence type="ECO:0000313" key="3">
    <source>
        <dbReference type="Proteomes" id="UP000177870"/>
    </source>
</evidence>
<dbReference type="SUPFAM" id="SSF52129">
    <property type="entry name" value="Caspase-like"/>
    <property type="match status" value="1"/>
</dbReference>
<dbReference type="STRING" id="1458985.BJP34_09270"/>
<protein>
    <recommendedName>
        <fullName evidence="1">Peptidase C14 caspase domain-containing protein</fullName>
    </recommendedName>
</protein>
<dbReference type="InterPro" id="IPR011600">
    <property type="entry name" value="Pept_C14_caspase"/>
</dbReference>
<dbReference type="RefSeq" id="WP_070392101.1">
    <property type="nucleotide sequence ID" value="NZ_CP017599.1"/>
</dbReference>
<dbReference type="InterPro" id="IPR029030">
    <property type="entry name" value="Caspase-like_dom_sf"/>
</dbReference>
<proteinExistence type="predicted"/>
<dbReference type="AlphaFoldDB" id="A0A1D8TPM7"/>
<organism evidence="2 3">
    <name type="scientific">Moorena producens PAL-8-15-08-1</name>
    <dbReference type="NCBI Taxonomy" id="1458985"/>
    <lineage>
        <taxon>Bacteria</taxon>
        <taxon>Bacillati</taxon>
        <taxon>Cyanobacteriota</taxon>
        <taxon>Cyanophyceae</taxon>
        <taxon>Coleofasciculales</taxon>
        <taxon>Coleofasciculaceae</taxon>
        <taxon>Moorena</taxon>
    </lineage>
</organism>